<evidence type="ECO:0000256" key="6">
    <source>
        <dbReference type="ARBA" id="ARBA00023163"/>
    </source>
</evidence>
<dbReference type="Pfam" id="PF12251">
    <property type="entry name" value="SNAPC3"/>
    <property type="match status" value="1"/>
</dbReference>
<evidence type="ECO:0000256" key="11">
    <source>
        <dbReference type="SAM" id="MobiDB-lite"/>
    </source>
</evidence>
<comment type="function">
    <text evidence="8">Part of the SNAPc complex required for the transcription of both RNA polymerase II and III small-nuclear RNA genes. Binds to the proximal sequence element (PSE), a non-TATA-box basal promoter element common to these 2 types of genes. Recruits TBP and BRF2 to the U6 snRNA TATA box.</text>
</comment>
<evidence type="ECO:0000256" key="10">
    <source>
        <dbReference type="ARBA" id="ARBA00029606"/>
    </source>
</evidence>
<gene>
    <name evidence="12" type="ORF">OKIOD_LOCUS3914</name>
</gene>
<evidence type="ECO:0000256" key="4">
    <source>
        <dbReference type="ARBA" id="ARBA00023015"/>
    </source>
</evidence>
<comment type="subcellular location">
    <subcellularLocation>
        <location evidence="1">Nucleus</location>
    </subcellularLocation>
</comment>
<feature type="compositionally biased region" description="Acidic residues" evidence="11">
    <location>
        <begin position="684"/>
        <end position="696"/>
    </location>
</feature>
<evidence type="ECO:0000256" key="2">
    <source>
        <dbReference type="ARBA" id="ARBA00010410"/>
    </source>
</evidence>
<feature type="region of interest" description="Disordered" evidence="11">
    <location>
        <begin position="676"/>
        <end position="696"/>
    </location>
</feature>
<dbReference type="PANTHER" id="PTHR13421">
    <property type="entry name" value="SNRNA-ACTIVATING PROTEIN COMPLEX SUBUNIT 3"/>
    <property type="match status" value="1"/>
</dbReference>
<accession>A0ABN7RZN2</accession>
<dbReference type="EMBL" id="OU015568">
    <property type="protein sequence ID" value="CAG5089807.1"/>
    <property type="molecule type" value="Genomic_DNA"/>
</dbReference>
<keyword evidence="6" id="KW-0804">Transcription</keyword>
<evidence type="ECO:0000256" key="8">
    <source>
        <dbReference type="ARBA" id="ARBA00025193"/>
    </source>
</evidence>
<keyword evidence="7" id="KW-0539">Nucleus</keyword>
<reference evidence="12 13" key="1">
    <citation type="submission" date="2021-04" db="EMBL/GenBank/DDBJ databases">
        <authorList>
            <person name="Bliznina A."/>
        </authorList>
    </citation>
    <scope>NUCLEOTIDE SEQUENCE [LARGE SCALE GENOMIC DNA]</scope>
</reference>
<name>A0ABN7RZN2_OIKDI</name>
<keyword evidence="5" id="KW-0238">DNA-binding</keyword>
<evidence type="ECO:0000256" key="5">
    <source>
        <dbReference type="ARBA" id="ARBA00023125"/>
    </source>
</evidence>
<proteinExistence type="inferred from homology"/>
<protein>
    <recommendedName>
        <fullName evidence="3">snRNA-activating protein complex subunit 3</fullName>
    </recommendedName>
    <alternativeName>
        <fullName evidence="10">Small nuclear RNA-activating complex polypeptide 3</fullName>
    </alternativeName>
</protein>
<dbReference type="PANTHER" id="PTHR13421:SF16">
    <property type="entry name" value="SNRNA-ACTIVATING PROTEIN COMPLEX SUBUNIT 3"/>
    <property type="match status" value="1"/>
</dbReference>
<evidence type="ECO:0000256" key="7">
    <source>
        <dbReference type="ARBA" id="ARBA00023242"/>
    </source>
</evidence>
<keyword evidence="13" id="KW-1185">Reference proteome</keyword>
<organism evidence="12 13">
    <name type="scientific">Oikopleura dioica</name>
    <name type="common">Tunicate</name>
    <dbReference type="NCBI Taxonomy" id="34765"/>
    <lineage>
        <taxon>Eukaryota</taxon>
        <taxon>Metazoa</taxon>
        <taxon>Chordata</taxon>
        <taxon>Tunicata</taxon>
        <taxon>Appendicularia</taxon>
        <taxon>Copelata</taxon>
        <taxon>Oikopleuridae</taxon>
        <taxon>Oikopleura</taxon>
    </lineage>
</organism>
<dbReference type="InterPro" id="IPR022042">
    <property type="entry name" value="snRNA-activating_su3"/>
</dbReference>
<evidence type="ECO:0000256" key="9">
    <source>
        <dbReference type="ARBA" id="ARBA00025958"/>
    </source>
</evidence>
<evidence type="ECO:0000313" key="12">
    <source>
        <dbReference type="EMBL" id="CAG5089807.1"/>
    </source>
</evidence>
<sequence>MVRNQFVIQVRRNAEVFSKVGVVTSPSLKKKFHESGQNFIHKELSYRGVILYPWPGTTVDAEGESEKTLFYQVLVDQRDAEELPMEHELLRISDADREAFDFSPTRFKNWDIATHEEIFPFDPIDTSLGVKHHLMHHFLKTFYSYKDGTPTWEVKRTPTLTYWMNKFSSKPLVCHVAEAEFDVAMEEDSTESKDVVSIHVIPYHLTTNNVQNFNFIGHLTRFASQNSTEYEIIERTVIAENDQTGDIKEDVAKLNIALGGEYNNIYQHSRHIEIPHGESHLVFNYRVKRLSDGLEKDIMSQLRERIATHLVGMHFQDQETLLDTTDARFLQPPVEQEARPQAARDDWNRIDEDNTCLVSQRLLKSYQKKRQLLRNDQHERETNYRNSLKTEYLGYRRFSPLALKIEHETLERNMKAVREKIMTPENRELDVNTVVITVAVFLPKSRGNQTRQACEFKIHNQTRLVDLVDRLVCPNDQISMVRGEEFAKDPTRDPRPYAADMFPDKFLFIHDTFYYDNRNEQSLQVASRIKDFLDRRPISIPKPTKLIPLVADPENGYDNDVLVDDLEFNLGMPYLYQHVRDCEHLIVFMDMKAISISDPQTLAEYPQMMNKPTPRRVLCRVCEMHSAVWETRKDEEADYDPCFWCEKCFHMFHYTKDEKMAHSFLARPFTDPAILYGDMKNEEPSGETNEETMEEE</sequence>
<evidence type="ECO:0000256" key="3">
    <source>
        <dbReference type="ARBA" id="ARBA00013634"/>
    </source>
</evidence>
<comment type="similarity">
    <text evidence="2">Belongs to the SNAPC3/SRD2 family.</text>
</comment>
<evidence type="ECO:0000313" key="13">
    <source>
        <dbReference type="Proteomes" id="UP001158576"/>
    </source>
</evidence>
<dbReference type="Proteomes" id="UP001158576">
    <property type="component" value="Chromosome PAR"/>
</dbReference>
<evidence type="ECO:0000256" key="1">
    <source>
        <dbReference type="ARBA" id="ARBA00004123"/>
    </source>
</evidence>
<comment type="subunit">
    <text evidence="9">Part of the SNAPc complex composed of 5 subunits: SNAPC1, SNAPC2, SNAPC3, SNAPC4 and SNAPC5. SNAPC3 interacts with SNAPC1.</text>
</comment>
<keyword evidence="4" id="KW-0805">Transcription regulation</keyword>